<dbReference type="RefSeq" id="WP_173138426.1">
    <property type="nucleotide sequence ID" value="NZ_JABMKX010000014.1"/>
</dbReference>
<reference evidence="5 6" key="1">
    <citation type="submission" date="2020-05" db="EMBL/GenBank/DDBJ databases">
        <title>Paenibacillus glebae, sp. nov., Paenibacillus humi sp. nov., Paenibacillus pedi sp. nov., Paenibacillus terrestris sp. nov. and Paenibacillus terricola sp. nov., isolated from a forest top soil sample.</title>
        <authorList>
            <person name="Qi S."/>
            <person name="Carlier A."/>
            <person name="Cnockaert M."/>
            <person name="Vandamme P."/>
        </authorList>
    </citation>
    <scope>NUCLEOTIDE SEQUENCE [LARGE SCALE GENOMIC DNA]</scope>
    <source>
        <strain evidence="5 6">LMG 29502</strain>
    </source>
</reference>
<organism evidence="5 6">
    <name type="scientific">Paenibacillus tritici</name>
    <dbReference type="NCBI Taxonomy" id="1873425"/>
    <lineage>
        <taxon>Bacteria</taxon>
        <taxon>Bacillati</taxon>
        <taxon>Bacillota</taxon>
        <taxon>Bacilli</taxon>
        <taxon>Bacillales</taxon>
        <taxon>Paenibacillaceae</taxon>
        <taxon>Paenibacillus</taxon>
    </lineage>
</organism>
<evidence type="ECO:0000259" key="4">
    <source>
        <dbReference type="Pfam" id="PF01420"/>
    </source>
</evidence>
<name>A0ABX2DVH5_9BACL</name>
<evidence type="ECO:0000256" key="3">
    <source>
        <dbReference type="ARBA" id="ARBA00023125"/>
    </source>
</evidence>
<evidence type="ECO:0000256" key="1">
    <source>
        <dbReference type="ARBA" id="ARBA00010923"/>
    </source>
</evidence>
<comment type="caution">
    <text evidence="5">The sequence shown here is derived from an EMBL/GenBank/DDBJ whole genome shotgun (WGS) entry which is preliminary data.</text>
</comment>
<comment type="similarity">
    <text evidence="1">Belongs to the type-I restriction system S methylase family.</text>
</comment>
<evidence type="ECO:0000313" key="6">
    <source>
        <dbReference type="Proteomes" id="UP000711047"/>
    </source>
</evidence>
<keyword evidence="6" id="KW-1185">Reference proteome</keyword>
<dbReference type="InterPro" id="IPR044946">
    <property type="entry name" value="Restrct_endonuc_typeI_TRD_sf"/>
</dbReference>
<dbReference type="InterPro" id="IPR052021">
    <property type="entry name" value="Type-I_RS_S_subunit"/>
</dbReference>
<keyword evidence="3" id="KW-0238">DNA-binding</keyword>
<dbReference type="Gene3D" id="3.90.220.20">
    <property type="entry name" value="DNA methylase specificity domains"/>
    <property type="match status" value="2"/>
</dbReference>
<dbReference type="Pfam" id="PF01420">
    <property type="entry name" value="Methylase_S"/>
    <property type="match status" value="1"/>
</dbReference>
<keyword evidence="5" id="KW-0540">Nuclease</keyword>
<dbReference type="Proteomes" id="UP000711047">
    <property type="component" value="Unassembled WGS sequence"/>
</dbReference>
<keyword evidence="5" id="KW-0378">Hydrolase</keyword>
<dbReference type="EMBL" id="JABMKX010000014">
    <property type="protein sequence ID" value="NQX48380.1"/>
    <property type="molecule type" value="Genomic_DNA"/>
</dbReference>
<evidence type="ECO:0000256" key="2">
    <source>
        <dbReference type="ARBA" id="ARBA00022747"/>
    </source>
</evidence>
<dbReference type="InterPro" id="IPR000055">
    <property type="entry name" value="Restrct_endonuc_typeI_TRD"/>
</dbReference>
<dbReference type="SUPFAM" id="SSF116734">
    <property type="entry name" value="DNA methylase specificity domain"/>
    <property type="match status" value="2"/>
</dbReference>
<sequence>MKSKWKLTSLPDLLSFVVDNRGKTVPTEEKGHQLIATNCVRNDKLYPVYEKVRYLSDETYKTWFRAHPIPGDILFVNKGTPGRVCMVPDLVDFCIAQDMIAFRTNDRMYNKFLFAVLRSSNIQTQIYNTSVGDVIPHFKKSFLDQLLIPEPDLETQRKIGDMYYLLSKKIDINTKINHQLEQTAQTIFTDFKKRCTSNICTISDIAAINTDTYSGKEGWEYVNYLDTGNISNNEIESIQHFALLDGKLPSRAKRKVRANDIVYSTVRPNQRHFGIIAHPVDNMLVSTGFAVLRSVNPAVCNEYIYLTLTSEAIIEQLQQLAEQSVSTFPSIKALDIGGCKIIVPTLDEGKTIQMQLAPLFHAIYENQVQSTRLAALRDTLLPRLMSGELSVSDLKAVNQD</sequence>
<keyword evidence="2" id="KW-0680">Restriction system</keyword>
<accession>A0ABX2DVH5</accession>
<keyword evidence="5" id="KW-0255">Endonuclease</keyword>
<dbReference type="PANTHER" id="PTHR30408:SF13">
    <property type="entry name" value="TYPE I RESTRICTION ENZYME HINDI SPECIFICITY SUBUNIT"/>
    <property type="match status" value="1"/>
</dbReference>
<dbReference type="GO" id="GO:0004519">
    <property type="term" value="F:endonuclease activity"/>
    <property type="evidence" value="ECO:0007669"/>
    <property type="project" value="UniProtKB-KW"/>
</dbReference>
<evidence type="ECO:0000313" key="5">
    <source>
        <dbReference type="EMBL" id="NQX48380.1"/>
    </source>
</evidence>
<proteinExistence type="inferred from homology"/>
<gene>
    <name evidence="5" type="ORF">HQN87_23910</name>
</gene>
<feature type="domain" description="Type I restriction modification DNA specificity" evidence="4">
    <location>
        <begin position="35"/>
        <end position="182"/>
    </location>
</feature>
<dbReference type="PANTHER" id="PTHR30408">
    <property type="entry name" value="TYPE-1 RESTRICTION ENZYME ECOKI SPECIFICITY PROTEIN"/>
    <property type="match status" value="1"/>
</dbReference>
<protein>
    <submittedName>
        <fullName evidence="5">Restriction endonuclease subunit S</fullName>
    </submittedName>
</protein>